<dbReference type="Gene3D" id="1.10.10.60">
    <property type="entry name" value="Homeodomain-like"/>
    <property type="match status" value="2"/>
</dbReference>
<proteinExistence type="predicted"/>
<evidence type="ECO:0000256" key="3">
    <source>
        <dbReference type="ARBA" id="ARBA00022553"/>
    </source>
</evidence>
<evidence type="ECO:0000256" key="6">
    <source>
        <dbReference type="ARBA" id="ARBA00023125"/>
    </source>
</evidence>
<comment type="subcellular location">
    <subcellularLocation>
        <location evidence="1">Cytoplasm</location>
    </subcellularLocation>
</comment>
<evidence type="ECO:0000256" key="5">
    <source>
        <dbReference type="ARBA" id="ARBA00023015"/>
    </source>
</evidence>
<evidence type="ECO:0000313" key="11">
    <source>
        <dbReference type="EMBL" id="NBD28041.1"/>
    </source>
</evidence>
<dbReference type="SMART" id="SM00342">
    <property type="entry name" value="HTH_ARAC"/>
    <property type="match status" value="1"/>
</dbReference>
<keyword evidence="4" id="KW-0902">Two-component regulatory system</keyword>
<evidence type="ECO:0000313" key="12">
    <source>
        <dbReference type="Proteomes" id="UP000665561"/>
    </source>
</evidence>
<keyword evidence="2" id="KW-0963">Cytoplasm</keyword>
<dbReference type="Gene3D" id="3.40.50.2300">
    <property type="match status" value="1"/>
</dbReference>
<feature type="domain" description="Response regulatory" evidence="10">
    <location>
        <begin position="3"/>
        <end position="120"/>
    </location>
</feature>
<reference evidence="11 12" key="1">
    <citation type="submission" date="2020-01" db="EMBL/GenBank/DDBJ databases">
        <title>Paenibacillus soybeanensis sp. nov. isolated from the nodules of soybean (Glycine max(L.) Merr).</title>
        <authorList>
            <person name="Wang H."/>
        </authorList>
    </citation>
    <scope>NUCLEOTIDE SEQUENCE [LARGE SCALE GENOMIC DNA]</scope>
    <source>
        <strain evidence="11 12">T1</strain>
    </source>
</reference>
<dbReference type="Pfam" id="PF12833">
    <property type="entry name" value="HTH_18"/>
    <property type="match status" value="1"/>
</dbReference>
<dbReference type="Pfam" id="PF17853">
    <property type="entry name" value="GGDEF_2"/>
    <property type="match status" value="1"/>
</dbReference>
<keyword evidence="3 8" id="KW-0597">Phosphoprotein</keyword>
<dbReference type="Proteomes" id="UP000665561">
    <property type="component" value="Unassembled WGS sequence"/>
</dbReference>
<evidence type="ECO:0000256" key="4">
    <source>
        <dbReference type="ARBA" id="ARBA00023012"/>
    </source>
</evidence>
<feature type="modified residue" description="4-aspartylphosphate" evidence="8">
    <location>
        <position position="55"/>
    </location>
</feature>
<evidence type="ECO:0000256" key="1">
    <source>
        <dbReference type="ARBA" id="ARBA00004496"/>
    </source>
</evidence>
<keyword evidence="6" id="KW-0238">DNA-binding</keyword>
<dbReference type="InterPro" id="IPR020449">
    <property type="entry name" value="Tscrpt_reg_AraC-type_HTH"/>
</dbReference>
<feature type="domain" description="HTH araC/xylS-type" evidence="9">
    <location>
        <begin position="434"/>
        <end position="533"/>
    </location>
</feature>
<accession>A0ABW9XZZ3</accession>
<evidence type="ECO:0000256" key="8">
    <source>
        <dbReference type="PROSITE-ProRule" id="PRU00169"/>
    </source>
</evidence>
<dbReference type="InterPro" id="IPR009057">
    <property type="entry name" value="Homeodomain-like_sf"/>
</dbReference>
<dbReference type="InterPro" id="IPR041522">
    <property type="entry name" value="CdaR_GGDEF"/>
</dbReference>
<protein>
    <submittedName>
        <fullName evidence="11">Response regulator</fullName>
    </submittedName>
</protein>
<evidence type="ECO:0000256" key="7">
    <source>
        <dbReference type="ARBA" id="ARBA00023163"/>
    </source>
</evidence>
<keyword evidence="7" id="KW-0804">Transcription</keyword>
<comment type="caution">
    <text evidence="11">The sequence shown here is derived from an EMBL/GenBank/DDBJ whole genome shotgun (WGS) entry which is preliminary data.</text>
</comment>
<sequence length="533" mass="60084">MFNIMIVDDEYYFRQALKVSLPWEAMGFRIAGEAKNGEEALEVLSGLDPDVVLVDINMPIMDGIAFIQNAKQTKPELKFVILTGHSEFAIAKQAVQLGVTNYVLKPVNEEELRTTLLDLKTAMQKERFERLQLENLESQVKAYKPVLKDKWLNELLQGSGPMDPSSVKKDLEKLDIDLKAPYFVVVAVDMDATDRNDSDEERQVRTLAMQSIAQAYLQDAYPDVCFHHHNNRLVMIIGSPNGSYDPVEPLCHAILQSVRRTMSCTVTIGIGNGHSGAQSISRSHKEALFALKQRFVSGGNQVFVHSKIAESGMKGSLFTVEKRSGLLMCMRIGNNSEAEEWLAAFFRDVRARNASMAMLLVAGLEIISTCMEFLAEASQSVEHVFRNATELDMLQFIQQMGTLSELESWVRTLILDVMARVHDGKPNRSVKIIEDVKTYIGHHYGNEELRIEEIAKSVHLNYNHLCSVFKKATSVTINDYLTELRITKAKELFDHGEKVIQVVANHVGYADANYFSKCFKKHTGITPSRYLNK</sequence>
<dbReference type="SUPFAM" id="SSF52172">
    <property type="entry name" value="CheY-like"/>
    <property type="match status" value="1"/>
</dbReference>
<name>A0ABW9XZZ3_9BACL</name>
<dbReference type="PANTHER" id="PTHR42713">
    <property type="entry name" value="HISTIDINE KINASE-RELATED"/>
    <property type="match status" value="1"/>
</dbReference>
<evidence type="ECO:0000259" key="9">
    <source>
        <dbReference type="PROSITE" id="PS01124"/>
    </source>
</evidence>
<dbReference type="EMBL" id="JAAAMV010000034">
    <property type="protein sequence ID" value="NBD28041.1"/>
    <property type="molecule type" value="Genomic_DNA"/>
</dbReference>
<dbReference type="PROSITE" id="PS50110">
    <property type="entry name" value="RESPONSE_REGULATORY"/>
    <property type="match status" value="1"/>
</dbReference>
<dbReference type="PRINTS" id="PR00032">
    <property type="entry name" value="HTHARAC"/>
</dbReference>
<dbReference type="SUPFAM" id="SSF46689">
    <property type="entry name" value="Homeodomain-like"/>
    <property type="match status" value="2"/>
</dbReference>
<dbReference type="InterPro" id="IPR018060">
    <property type="entry name" value="HTH_AraC"/>
</dbReference>
<dbReference type="InterPro" id="IPR011006">
    <property type="entry name" value="CheY-like_superfamily"/>
</dbReference>
<dbReference type="SMART" id="SM00448">
    <property type="entry name" value="REC"/>
    <property type="match status" value="1"/>
</dbReference>
<dbReference type="PANTHER" id="PTHR42713:SF3">
    <property type="entry name" value="TRANSCRIPTIONAL REGULATORY PROTEIN HPTR"/>
    <property type="match status" value="1"/>
</dbReference>
<dbReference type="Pfam" id="PF00072">
    <property type="entry name" value="Response_reg"/>
    <property type="match status" value="1"/>
</dbReference>
<dbReference type="CDD" id="cd17536">
    <property type="entry name" value="REC_YesN-like"/>
    <property type="match status" value="1"/>
</dbReference>
<dbReference type="InterPro" id="IPR001789">
    <property type="entry name" value="Sig_transdc_resp-reg_receiver"/>
</dbReference>
<keyword evidence="12" id="KW-1185">Reference proteome</keyword>
<dbReference type="InterPro" id="IPR051552">
    <property type="entry name" value="HptR"/>
</dbReference>
<dbReference type="PROSITE" id="PS01124">
    <property type="entry name" value="HTH_ARAC_FAMILY_2"/>
    <property type="match status" value="1"/>
</dbReference>
<evidence type="ECO:0000259" key="10">
    <source>
        <dbReference type="PROSITE" id="PS50110"/>
    </source>
</evidence>
<keyword evidence="5" id="KW-0805">Transcription regulation</keyword>
<evidence type="ECO:0000256" key="2">
    <source>
        <dbReference type="ARBA" id="ARBA00022490"/>
    </source>
</evidence>
<dbReference type="RefSeq" id="WP_161747063.1">
    <property type="nucleotide sequence ID" value="NZ_JAAAMV010000034.1"/>
</dbReference>
<gene>
    <name evidence="11" type="ORF">GT019_29605</name>
</gene>
<organism evidence="11 12">
    <name type="scientific">Paenibacillus glycinis</name>
    <dbReference type="NCBI Taxonomy" id="2697035"/>
    <lineage>
        <taxon>Bacteria</taxon>
        <taxon>Bacillati</taxon>
        <taxon>Bacillota</taxon>
        <taxon>Bacilli</taxon>
        <taxon>Bacillales</taxon>
        <taxon>Paenibacillaceae</taxon>
        <taxon>Paenibacillus</taxon>
    </lineage>
</organism>